<feature type="compositionally biased region" description="Basic and acidic residues" evidence="1">
    <location>
        <begin position="38"/>
        <end position="80"/>
    </location>
</feature>
<proteinExistence type="predicted"/>
<accession>A0A151WYD2</accession>
<name>A0A151WYD2_9HYME</name>
<dbReference type="AlphaFoldDB" id="A0A151WYD2"/>
<reference evidence="2 3" key="1">
    <citation type="submission" date="2015-09" db="EMBL/GenBank/DDBJ databases">
        <title>Trachymyrmex zeteki WGS genome.</title>
        <authorList>
            <person name="Nygaard S."/>
            <person name="Hu H."/>
            <person name="Boomsma J."/>
            <person name="Zhang G."/>
        </authorList>
    </citation>
    <scope>NUCLEOTIDE SEQUENCE [LARGE SCALE GENOMIC DNA]</scope>
    <source>
        <strain evidence="2">Tzet28-1</strain>
        <tissue evidence="2">Whole body</tissue>
    </source>
</reference>
<organism evidence="2 3">
    <name type="scientific">Mycetomoellerius zeteki</name>
    <dbReference type="NCBI Taxonomy" id="64791"/>
    <lineage>
        <taxon>Eukaryota</taxon>
        <taxon>Metazoa</taxon>
        <taxon>Ecdysozoa</taxon>
        <taxon>Arthropoda</taxon>
        <taxon>Hexapoda</taxon>
        <taxon>Insecta</taxon>
        <taxon>Pterygota</taxon>
        <taxon>Neoptera</taxon>
        <taxon>Endopterygota</taxon>
        <taxon>Hymenoptera</taxon>
        <taxon>Apocrita</taxon>
        <taxon>Aculeata</taxon>
        <taxon>Formicoidea</taxon>
        <taxon>Formicidae</taxon>
        <taxon>Myrmicinae</taxon>
        <taxon>Mycetomoellerius</taxon>
    </lineage>
</organism>
<dbReference type="Proteomes" id="UP000075809">
    <property type="component" value="Unassembled WGS sequence"/>
</dbReference>
<protein>
    <submittedName>
        <fullName evidence="2">Uncharacterized protein</fullName>
    </submittedName>
</protein>
<gene>
    <name evidence="2" type="ORF">ALC60_08085</name>
</gene>
<evidence type="ECO:0000313" key="2">
    <source>
        <dbReference type="EMBL" id="KYQ52796.1"/>
    </source>
</evidence>
<evidence type="ECO:0000256" key="1">
    <source>
        <dbReference type="SAM" id="MobiDB-lite"/>
    </source>
</evidence>
<keyword evidence="3" id="KW-1185">Reference proteome</keyword>
<dbReference type="EMBL" id="KQ982652">
    <property type="protein sequence ID" value="KYQ52796.1"/>
    <property type="molecule type" value="Genomic_DNA"/>
</dbReference>
<feature type="compositionally biased region" description="Basic and acidic residues" evidence="1">
    <location>
        <begin position="16"/>
        <end position="25"/>
    </location>
</feature>
<evidence type="ECO:0000313" key="3">
    <source>
        <dbReference type="Proteomes" id="UP000075809"/>
    </source>
</evidence>
<sequence length="80" mass="9166">MPDGGERENSTWSARAEGRRDETRVRLGASETAMARSGMRESTAREKRNEYERTEPFTRQRGEEARSERKTKSSDVVEDG</sequence>
<feature type="region of interest" description="Disordered" evidence="1">
    <location>
        <begin position="1"/>
        <end position="80"/>
    </location>
</feature>